<gene>
    <name evidence="7" type="ORF">ACFQJ9_11035</name>
</gene>
<feature type="transmembrane region" description="Helical" evidence="5">
    <location>
        <begin position="284"/>
        <end position="303"/>
    </location>
</feature>
<evidence type="ECO:0000313" key="7">
    <source>
        <dbReference type="EMBL" id="MFC7199934.1"/>
    </source>
</evidence>
<evidence type="ECO:0000256" key="3">
    <source>
        <dbReference type="ARBA" id="ARBA00022989"/>
    </source>
</evidence>
<dbReference type="PANTHER" id="PTHR32322">
    <property type="entry name" value="INNER MEMBRANE TRANSPORTER"/>
    <property type="match status" value="1"/>
</dbReference>
<proteinExistence type="predicted"/>
<dbReference type="GO" id="GO:0016020">
    <property type="term" value="C:membrane"/>
    <property type="evidence" value="ECO:0007669"/>
    <property type="project" value="UniProtKB-SubCell"/>
</dbReference>
<evidence type="ECO:0000259" key="6">
    <source>
        <dbReference type="Pfam" id="PF00892"/>
    </source>
</evidence>
<dbReference type="Proteomes" id="UP001596447">
    <property type="component" value="Unassembled WGS sequence"/>
</dbReference>
<feature type="transmembrane region" description="Helical" evidence="5">
    <location>
        <begin position="6"/>
        <end position="27"/>
    </location>
</feature>
<evidence type="ECO:0000313" key="8">
    <source>
        <dbReference type="Proteomes" id="UP001596447"/>
    </source>
</evidence>
<comment type="caution">
    <text evidence="7">The sequence shown here is derived from an EMBL/GenBank/DDBJ whole genome shotgun (WGS) entry which is preliminary data.</text>
</comment>
<evidence type="ECO:0000256" key="2">
    <source>
        <dbReference type="ARBA" id="ARBA00022692"/>
    </source>
</evidence>
<accession>A0ABD5Z4B0</accession>
<keyword evidence="8" id="KW-1185">Reference proteome</keyword>
<feature type="transmembrane region" description="Helical" evidence="5">
    <location>
        <begin position="39"/>
        <end position="61"/>
    </location>
</feature>
<dbReference type="AlphaFoldDB" id="A0ABD5Z4B0"/>
<dbReference type="SUPFAM" id="SSF103481">
    <property type="entry name" value="Multidrug resistance efflux transporter EmrE"/>
    <property type="match status" value="2"/>
</dbReference>
<keyword evidence="4 5" id="KW-0472">Membrane</keyword>
<feature type="transmembrane region" description="Helical" evidence="5">
    <location>
        <begin position="73"/>
        <end position="94"/>
    </location>
</feature>
<dbReference type="Pfam" id="PF00892">
    <property type="entry name" value="EamA"/>
    <property type="match status" value="1"/>
</dbReference>
<dbReference type="EMBL" id="JBHTAR010000011">
    <property type="protein sequence ID" value="MFC7199934.1"/>
    <property type="molecule type" value="Genomic_DNA"/>
</dbReference>
<feature type="transmembrane region" description="Helical" evidence="5">
    <location>
        <begin position="115"/>
        <end position="146"/>
    </location>
</feature>
<dbReference type="InterPro" id="IPR050638">
    <property type="entry name" value="AA-Vitamin_Transporters"/>
</dbReference>
<keyword evidence="3 5" id="KW-1133">Transmembrane helix</keyword>
<reference evidence="7 8" key="1">
    <citation type="journal article" date="2019" name="Int. J. Syst. Evol. Microbiol.">
        <title>The Global Catalogue of Microorganisms (GCM) 10K type strain sequencing project: providing services to taxonomists for standard genome sequencing and annotation.</title>
        <authorList>
            <consortium name="The Broad Institute Genomics Platform"/>
            <consortium name="The Broad Institute Genome Sequencing Center for Infectious Disease"/>
            <person name="Wu L."/>
            <person name="Ma J."/>
        </authorList>
    </citation>
    <scope>NUCLEOTIDE SEQUENCE [LARGE SCALE GENOMIC DNA]</scope>
    <source>
        <strain evidence="7 8">XZGYJ-43</strain>
    </source>
</reference>
<dbReference type="PANTHER" id="PTHR32322:SF2">
    <property type="entry name" value="EAMA DOMAIN-CONTAINING PROTEIN"/>
    <property type="match status" value="1"/>
</dbReference>
<organism evidence="7 8">
    <name type="scientific">Halospeciosus flavus</name>
    <dbReference type="NCBI Taxonomy" id="3032283"/>
    <lineage>
        <taxon>Archaea</taxon>
        <taxon>Methanobacteriati</taxon>
        <taxon>Methanobacteriota</taxon>
        <taxon>Stenosarchaea group</taxon>
        <taxon>Halobacteria</taxon>
        <taxon>Halobacteriales</taxon>
        <taxon>Halobacteriaceae</taxon>
        <taxon>Halospeciosus</taxon>
    </lineage>
</organism>
<feature type="transmembrane region" description="Helical" evidence="5">
    <location>
        <begin position="257"/>
        <end position="278"/>
    </location>
</feature>
<evidence type="ECO:0000256" key="4">
    <source>
        <dbReference type="ARBA" id="ARBA00023136"/>
    </source>
</evidence>
<dbReference type="InterPro" id="IPR037185">
    <property type="entry name" value="EmrE-like"/>
</dbReference>
<feature type="transmembrane region" description="Helical" evidence="5">
    <location>
        <begin position="229"/>
        <end position="250"/>
    </location>
</feature>
<feature type="transmembrane region" description="Helical" evidence="5">
    <location>
        <begin position="194"/>
        <end position="217"/>
    </location>
</feature>
<feature type="transmembrane region" description="Helical" evidence="5">
    <location>
        <begin position="166"/>
        <end position="182"/>
    </location>
</feature>
<keyword evidence="2 5" id="KW-0812">Transmembrane</keyword>
<feature type="domain" description="EamA" evidence="6">
    <location>
        <begin position="9"/>
        <end position="147"/>
    </location>
</feature>
<evidence type="ECO:0000256" key="5">
    <source>
        <dbReference type="SAM" id="Phobius"/>
    </source>
</evidence>
<protein>
    <submittedName>
        <fullName evidence="7">EamA family transporter</fullName>
    </submittedName>
</protein>
<name>A0ABD5Z4B0_9EURY</name>
<comment type="subcellular location">
    <subcellularLocation>
        <location evidence="1">Membrane</location>
        <topology evidence="1">Multi-pass membrane protein</topology>
    </subcellularLocation>
</comment>
<dbReference type="RefSeq" id="WP_279529856.1">
    <property type="nucleotide sequence ID" value="NZ_CP122312.1"/>
</dbReference>
<dbReference type="InterPro" id="IPR000620">
    <property type="entry name" value="EamA_dom"/>
</dbReference>
<evidence type="ECO:0000256" key="1">
    <source>
        <dbReference type="ARBA" id="ARBA00004141"/>
    </source>
</evidence>
<sequence>MFGSSVWSVYALVLLAAVLWGAAPVLTKLGLNRGAGPRQAVLTVLAADTVAVWVALLAVYGPSAVDQLATLDARFLALFAVTGALGTGLGRLVGLVGIDRLGASIYAAALSVRPLFATVLGVALLGEAIEALTVGGVVVLVVGLVVLERSREHGGGETGGWNTRDLAFPLLAAAAYAVSRVLRRVGMQAEEVAALEAVATNELAGLLVLGTLLVGWYGRDVLDVPRASVPYFVANGVCIAAGMVAVFTALAAPGGRVVVVDPLVATVPLFTAGFAAVSLDTERVTARVVVGAVLVVVGAVLVVW</sequence>